<name>A0A6J5LVE6_9CAUD</name>
<gene>
    <name evidence="1" type="ORF">UFOVP328_79</name>
</gene>
<accession>A0A6J5LVE6</accession>
<sequence length="68" mass="7422">MKSLVLALALTFSVPVFAAESAAPETKRVCKDVVKDGKTVKNKDGSIKQECRTVKIHKKHEGTKVPTK</sequence>
<protein>
    <submittedName>
        <fullName evidence="1">Uncharacterized protein</fullName>
    </submittedName>
</protein>
<organism evidence="1">
    <name type="scientific">uncultured Caudovirales phage</name>
    <dbReference type="NCBI Taxonomy" id="2100421"/>
    <lineage>
        <taxon>Viruses</taxon>
        <taxon>Duplodnaviria</taxon>
        <taxon>Heunggongvirae</taxon>
        <taxon>Uroviricota</taxon>
        <taxon>Caudoviricetes</taxon>
        <taxon>Peduoviridae</taxon>
        <taxon>Maltschvirus</taxon>
        <taxon>Maltschvirus maltsch</taxon>
    </lineage>
</organism>
<reference evidence="1" key="1">
    <citation type="submission" date="2020-04" db="EMBL/GenBank/DDBJ databases">
        <authorList>
            <person name="Chiriac C."/>
            <person name="Salcher M."/>
            <person name="Ghai R."/>
            <person name="Kavagutti S V."/>
        </authorList>
    </citation>
    <scope>NUCLEOTIDE SEQUENCE</scope>
</reference>
<evidence type="ECO:0000313" key="1">
    <source>
        <dbReference type="EMBL" id="CAB4137772.1"/>
    </source>
</evidence>
<dbReference type="EMBL" id="LR796341">
    <property type="protein sequence ID" value="CAB4137772.1"/>
    <property type="molecule type" value="Genomic_DNA"/>
</dbReference>
<proteinExistence type="predicted"/>